<name>W4F6R2_9BACL</name>
<dbReference type="SUPFAM" id="SSF52540">
    <property type="entry name" value="P-loop containing nucleoside triphosphate hydrolases"/>
    <property type="match status" value="2"/>
</dbReference>
<dbReference type="InterPro" id="IPR027417">
    <property type="entry name" value="P-loop_NTPase"/>
</dbReference>
<dbReference type="PANTHER" id="PTHR43776:SF7">
    <property type="entry name" value="D,D-DIPEPTIDE TRANSPORT ATP-BINDING PROTEIN DDPF-RELATED"/>
    <property type="match status" value="1"/>
</dbReference>
<dbReference type="NCBIfam" id="TIGR01727">
    <property type="entry name" value="oligo_HPY"/>
    <property type="match status" value="1"/>
</dbReference>
<dbReference type="GO" id="GO:0055085">
    <property type="term" value="P:transmembrane transport"/>
    <property type="evidence" value="ECO:0007669"/>
    <property type="project" value="UniProtKB-ARBA"/>
</dbReference>
<protein>
    <submittedName>
        <fullName evidence="6">ABC transporter ATP-binding protein</fullName>
    </submittedName>
</protein>
<dbReference type="InterPro" id="IPR050319">
    <property type="entry name" value="ABC_transp_ATP-bind"/>
</dbReference>
<organism evidence="6 7">
    <name type="scientific">Viridibacillus arenosi FSL R5-213</name>
    <dbReference type="NCBI Taxonomy" id="1227360"/>
    <lineage>
        <taxon>Bacteria</taxon>
        <taxon>Bacillati</taxon>
        <taxon>Bacillota</taxon>
        <taxon>Bacilli</taxon>
        <taxon>Bacillales</taxon>
        <taxon>Caryophanaceae</taxon>
        <taxon>Viridibacillus</taxon>
    </lineage>
</organism>
<dbReference type="eggNOG" id="COG4172">
    <property type="taxonomic scope" value="Bacteria"/>
</dbReference>
<dbReference type="PROSITE" id="PS00211">
    <property type="entry name" value="ABC_TRANSPORTER_1"/>
    <property type="match status" value="2"/>
</dbReference>
<evidence type="ECO:0000256" key="4">
    <source>
        <dbReference type="ARBA" id="ARBA00022840"/>
    </source>
</evidence>
<keyword evidence="3" id="KW-0547">Nucleotide-binding</keyword>
<dbReference type="RefSeq" id="WP_076066895.1">
    <property type="nucleotide sequence ID" value="NZ_ASQA01000006.1"/>
</dbReference>
<dbReference type="GO" id="GO:0015833">
    <property type="term" value="P:peptide transport"/>
    <property type="evidence" value="ECO:0007669"/>
    <property type="project" value="InterPro"/>
</dbReference>
<evidence type="ECO:0000313" key="6">
    <source>
        <dbReference type="EMBL" id="ETT88042.1"/>
    </source>
</evidence>
<dbReference type="EMBL" id="ASQA01000006">
    <property type="protein sequence ID" value="ETT88042.1"/>
    <property type="molecule type" value="Genomic_DNA"/>
</dbReference>
<dbReference type="GO" id="GO:0016887">
    <property type="term" value="F:ATP hydrolysis activity"/>
    <property type="evidence" value="ECO:0007669"/>
    <property type="project" value="InterPro"/>
</dbReference>
<dbReference type="Gene3D" id="3.40.50.300">
    <property type="entry name" value="P-loop containing nucleotide triphosphate hydrolases"/>
    <property type="match status" value="2"/>
</dbReference>
<proteinExistence type="inferred from homology"/>
<dbReference type="PROSITE" id="PS50893">
    <property type="entry name" value="ABC_TRANSPORTER_2"/>
    <property type="match status" value="2"/>
</dbReference>
<dbReference type="CDD" id="cd03257">
    <property type="entry name" value="ABC_NikE_OppD_transporters"/>
    <property type="match status" value="2"/>
</dbReference>
<dbReference type="GO" id="GO:0005524">
    <property type="term" value="F:ATP binding"/>
    <property type="evidence" value="ECO:0007669"/>
    <property type="project" value="UniProtKB-KW"/>
</dbReference>
<comment type="caution">
    <text evidence="6">The sequence shown here is derived from an EMBL/GenBank/DDBJ whole genome shotgun (WGS) entry which is preliminary data.</text>
</comment>
<dbReference type="InterPro" id="IPR017871">
    <property type="entry name" value="ABC_transporter-like_CS"/>
</dbReference>
<evidence type="ECO:0000256" key="3">
    <source>
        <dbReference type="ARBA" id="ARBA00022741"/>
    </source>
</evidence>
<dbReference type="Pfam" id="PF08352">
    <property type="entry name" value="oligo_HPY"/>
    <property type="match status" value="2"/>
</dbReference>
<dbReference type="Pfam" id="PF00005">
    <property type="entry name" value="ABC_tran"/>
    <property type="match status" value="2"/>
</dbReference>
<dbReference type="NCBIfam" id="NF008453">
    <property type="entry name" value="PRK11308.1"/>
    <property type="match status" value="2"/>
</dbReference>
<feature type="domain" description="ABC transporter" evidence="5">
    <location>
        <begin position="355"/>
        <end position="599"/>
    </location>
</feature>
<dbReference type="PATRIC" id="fig|1227360.4.peg.423"/>
<dbReference type="InterPro" id="IPR003439">
    <property type="entry name" value="ABC_transporter-like_ATP-bd"/>
</dbReference>
<feature type="domain" description="ABC transporter" evidence="5">
    <location>
        <begin position="5"/>
        <end position="256"/>
    </location>
</feature>
<reference evidence="6 7" key="1">
    <citation type="journal article" date="2014" name="BMC Genomics">
        <title>Genomic comparison of sporeforming bacilli isolated from milk.</title>
        <authorList>
            <person name="Moreno Switt A.I."/>
            <person name="Andrus A.D."/>
            <person name="Ranieri M.L."/>
            <person name="Orsi R.H."/>
            <person name="Ivy R."/>
            <person name="den Bakker H.C."/>
            <person name="Martin N.H."/>
            <person name="Wiedmann M."/>
            <person name="Boor K.J."/>
        </authorList>
    </citation>
    <scope>NUCLEOTIDE SEQUENCE [LARGE SCALE GENOMIC DNA]</scope>
    <source>
        <strain evidence="6 7">FSL R5-213</strain>
    </source>
</reference>
<dbReference type="PANTHER" id="PTHR43776">
    <property type="entry name" value="TRANSPORT ATP-BINDING PROTEIN"/>
    <property type="match status" value="1"/>
</dbReference>
<keyword evidence="2" id="KW-0813">Transport</keyword>
<comment type="similarity">
    <text evidence="1">Belongs to the ABC transporter superfamily.</text>
</comment>
<dbReference type="Proteomes" id="UP000019062">
    <property type="component" value="Unassembled WGS sequence"/>
</dbReference>
<dbReference type="NCBIfam" id="NF007739">
    <property type="entry name" value="PRK10419.1"/>
    <property type="match status" value="2"/>
</dbReference>
<evidence type="ECO:0000256" key="2">
    <source>
        <dbReference type="ARBA" id="ARBA00022448"/>
    </source>
</evidence>
<sequence length="661" mass="74576">MDYILQVKNLHVSFDTYAGEVQAVRGVSFDLKAGETLAIVGESGSGKSVTSKSLVRLNPPESTRVKNGEILFEGKNILNITEQEMRKIRGADIAMIFQDPMTALNPTMTIGKQIAESIRKHTNMGSTKVKDRVIELLQMVGIKDAETRIKQYPHQFSGGMRQRIVIAMALACEPKIIIADEPTTALDVSIQAQILELLKHIQQQMGLSIVFITHDLGVVAKMADRVAVMYAGKIVEIGLVDEVFYKTTHPYTKGLLAAMPRPNMMSDELYSIPGSPPDLLNLPQGDAFAERNKQALKIDFIEEPPLFQISDTHFAATWLLHELAPKTVPLENKSEESMSSDFVLEQEHTTKENLILVKGLKQYFKLDKHNTVKAVDDISFNIYKGEIFGLVGESGCGKSTTGRSLIKLNDMTAGEVIIDGKDIRKVKSKKELLEFNRKVQMIFQDPYSSLNPRMKVADIIAEGLDIHHLNVNQRQEKVHDLLETVGLNKEHANRYPHEFSGGQRQRIGIARALAVEPDFIIADEPISALDVSIQAQIVNLLKKLQKEKGLTYLFIAHDLSMVKYISDRIGVMYRGKIVEMASSEELYENPIHPYTKSLLSALPLPDPLLERERKRIIFDDQSYEGRNRENEILREVRKGHFVMCTEQEYEEYRKTIKVVNH</sequence>
<keyword evidence="4 6" id="KW-0067">ATP-binding</keyword>
<accession>W4F6R2</accession>
<dbReference type="AlphaFoldDB" id="W4F6R2"/>
<gene>
    <name evidence="6" type="ORF">C176_02109</name>
</gene>
<evidence type="ECO:0000313" key="7">
    <source>
        <dbReference type="Proteomes" id="UP000019062"/>
    </source>
</evidence>
<evidence type="ECO:0000259" key="5">
    <source>
        <dbReference type="PROSITE" id="PS50893"/>
    </source>
</evidence>
<keyword evidence="7" id="KW-1185">Reference proteome</keyword>
<dbReference type="InterPro" id="IPR013563">
    <property type="entry name" value="Oligopep_ABC_C"/>
</dbReference>
<evidence type="ECO:0000256" key="1">
    <source>
        <dbReference type="ARBA" id="ARBA00005417"/>
    </source>
</evidence>
<dbReference type="FunFam" id="3.40.50.300:FF:000016">
    <property type="entry name" value="Oligopeptide ABC transporter ATP-binding component"/>
    <property type="match status" value="2"/>
</dbReference>
<dbReference type="SMART" id="SM00382">
    <property type="entry name" value="AAA"/>
    <property type="match status" value="2"/>
</dbReference>
<dbReference type="InterPro" id="IPR003593">
    <property type="entry name" value="AAA+_ATPase"/>
</dbReference>